<feature type="transmembrane region" description="Helical" evidence="8">
    <location>
        <begin position="267"/>
        <end position="286"/>
    </location>
</feature>
<dbReference type="InterPro" id="IPR027469">
    <property type="entry name" value="Cation_efflux_TMD_sf"/>
</dbReference>
<feature type="transmembrane region" description="Helical" evidence="8">
    <location>
        <begin position="429"/>
        <end position="447"/>
    </location>
</feature>
<dbReference type="InterPro" id="IPR058533">
    <property type="entry name" value="Cation_efflux_TM"/>
</dbReference>
<dbReference type="Gene3D" id="1.20.1510.10">
    <property type="entry name" value="Cation efflux protein transmembrane domain"/>
    <property type="match status" value="1"/>
</dbReference>
<reference evidence="11" key="1">
    <citation type="journal article" date="2023" name="Genome Biol. Evol.">
        <title>First Whole Genome Sequence and Flow Cytometry Genome Size Data for the Lichen-Forming Fungus Ramalina farinacea (Ascomycota).</title>
        <authorList>
            <person name="Llewellyn T."/>
            <person name="Mian S."/>
            <person name="Hill R."/>
            <person name="Leitch I.J."/>
            <person name="Gaya E."/>
        </authorList>
    </citation>
    <scope>NUCLEOTIDE SEQUENCE</scope>
    <source>
        <strain evidence="11">LIQ254RAFAR</strain>
    </source>
</reference>
<dbReference type="Pfam" id="PF01545">
    <property type="entry name" value="Cation_efflux"/>
    <property type="match status" value="1"/>
</dbReference>
<evidence type="ECO:0000259" key="10">
    <source>
        <dbReference type="Pfam" id="PF01545"/>
    </source>
</evidence>
<dbReference type="InterPro" id="IPR002524">
    <property type="entry name" value="Cation_efflux"/>
</dbReference>
<feature type="region of interest" description="Disordered" evidence="9">
    <location>
        <begin position="171"/>
        <end position="192"/>
    </location>
</feature>
<keyword evidence="8" id="KW-0256">Endoplasmic reticulum</keyword>
<feature type="transmembrane region" description="Helical" evidence="8">
    <location>
        <begin position="459"/>
        <end position="477"/>
    </location>
</feature>
<feature type="region of interest" description="Disordered" evidence="9">
    <location>
        <begin position="45"/>
        <end position="106"/>
    </location>
</feature>
<feature type="region of interest" description="Disordered" evidence="9">
    <location>
        <begin position="1"/>
        <end position="33"/>
    </location>
</feature>
<dbReference type="GO" id="GO:0005385">
    <property type="term" value="F:zinc ion transmembrane transporter activity"/>
    <property type="evidence" value="ECO:0007669"/>
    <property type="project" value="UniProtKB-UniRule"/>
</dbReference>
<evidence type="ECO:0000256" key="3">
    <source>
        <dbReference type="ARBA" id="ARBA00022448"/>
    </source>
</evidence>
<evidence type="ECO:0000256" key="5">
    <source>
        <dbReference type="ARBA" id="ARBA00022989"/>
    </source>
</evidence>
<dbReference type="NCBIfam" id="TIGR01297">
    <property type="entry name" value="CDF"/>
    <property type="match status" value="1"/>
</dbReference>
<dbReference type="GO" id="GO:1904257">
    <property type="term" value="P:zinc ion import into Golgi lumen"/>
    <property type="evidence" value="ECO:0007669"/>
    <property type="project" value="TreeGrafter"/>
</dbReference>
<organism evidence="11 12">
    <name type="scientific">Ramalina farinacea</name>
    <dbReference type="NCBI Taxonomy" id="258253"/>
    <lineage>
        <taxon>Eukaryota</taxon>
        <taxon>Fungi</taxon>
        <taxon>Dikarya</taxon>
        <taxon>Ascomycota</taxon>
        <taxon>Pezizomycotina</taxon>
        <taxon>Lecanoromycetes</taxon>
        <taxon>OSLEUM clade</taxon>
        <taxon>Lecanoromycetidae</taxon>
        <taxon>Lecanorales</taxon>
        <taxon>Lecanorineae</taxon>
        <taxon>Ramalinaceae</taxon>
        <taxon>Ramalina</taxon>
    </lineage>
</organism>
<evidence type="ECO:0000256" key="6">
    <source>
        <dbReference type="ARBA" id="ARBA00023065"/>
    </source>
</evidence>
<proteinExistence type="inferred from homology"/>
<feature type="transmembrane region" description="Helical" evidence="8">
    <location>
        <begin position="695"/>
        <end position="715"/>
    </location>
</feature>
<feature type="compositionally biased region" description="Basic residues" evidence="9">
    <location>
        <begin position="7"/>
        <end position="17"/>
    </location>
</feature>
<feature type="transmembrane region" description="Helical" evidence="8">
    <location>
        <begin position="400"/>
        <end position="417"/>
    </location>
</feature>
<dbReference type="InterPro" id="IPR045316">
    <property type="entry name" value="Msc2-like"/>
</dbReference>
<dbReference type="EMBL" id="JAPUFD010000005">
    <property type="protein sequence ID" value="MDI1487395.1"/>
    <property type="molecule type" value="Genomic_DNA"/>
</dbReference>
<feature type="domain" description="Cation efflux protein transmembrane" evidence="10">
    <location>
        <begin position="560"/>
        <end position="752"/>
    </location>
</feature>
<comment type="caution">
    <text evidence="8">Lacks conserved residue(s) required for the propagation of feature annotation.</text>
</comment>
<comment type="function">
    <text evidence="8">Functions as a zinc transporter.</text>
</comment>
<sequence>MPPAHSHVGHGHSHSRKSAGSQVPLQPPALNPAYQFNQDSVQMNSFNPYGAVADDSRRPSNAFPDLQTQPNDSSHLQLPSSSSFSTPNRARLKSIERRKSVGLPTHLNLQGSGYGYVASSTGKFQGSDQKGKRPWMSIKELTSATLVLLPCALASLVFEVGIPIRTSTSQGELKPLNGLPSEDPPVSSGSPGQSVLLERLAGMTAMTLLLLGIGGKVAQKLGITPSGGNTSLKQSLVSIPATQILWRLLGRILCVGLPFYATLHLGGIRVVTILLLTLASNIMVSGEEANELSTWKGWKRLAMWRKWSMMSLLIQMASDSLGFTSISSLTTIMMGYASLATVVFALPPPFRSPRSRRSMLNASGTASARKDLDGSSLKEAGPLPGLASSPLISTPEDTNLTIFAALLAAIPCLIYHYNTTSRAGASLDYGLVWSLMTGILAAFTFSFAEIKALRNGRGLASMSAAFVSIVLLSIVHHERTPDVFVQGLLGGASFAAFIFDDKAASSKTAHVSHHDHHTHHEVTRPGDIAGASRFTNYLLHRAHTFPLLYTILAEKDSRRIFYFMCLNFVFMLVQTFYGIVSGSLGLLSDSIHMFFDCLALVVGLSAAVMSKWPPSTRFPYGYAKIETLAGFANGVFLMLISVEIIYEALERLSVGSNVKRLNELMTPIHTPHAHSHSHGGHSHHDHHHSENMMGIYLHVLGDTLGSAAVVLSTWLVQLNGWSGWDPLASTGIAIIIFGTAIPLVKNCARKLLLTVPDDTEYDLREALAGLSGLRGVVGCSVPKFWIQEGEHRQVMGVVHVLADKVSNLEDVKERCLAFLKSAGLDVLVQVERDGVGRCWCQATR</sequence>
<evidence type="ECO:0000313" key="12">
    <source>
        <dbReference type="Proteomes" id="UP001161017"/>
    </source>
</evidence>
<dbReference type="GO" id="GO:0031410">
    <property type="term" value="C:cytoplasmic vesicle"/>
    <property type="evidence" value="ECO:0007669"/>
    <property type="project" value="TreeGrafter"/>
</dbReference>
<evidence type="ECO:0000256" key="4">
    <source>
        <dbReference type="ARBA" id="ARBA00022692"/>
    </source>
</evidence>
<gene>
    <name evidence="11" type="primary">MSC2</name>
    <name evidence="11" type="ORF">OHK93_006664</name>
</gene>
<accession>A0AA43TUS5</accession>
<evidence type="ECO:0000256" key="2">
    <source>
        <dbReference type="ARBA" id="ARBA00008873"/>
    </source>
</evidence>
<feature type="transmembrane region" description="Helical" evidence="8">
    <location>
        <begin position="560"/>
        <end position="579"/>
    </location>
</feature>
<keyword evidence="4 8" id="KW-0812">Transmembrane</keyword>
<comment type="similarity">
    <text evidence="2 8">Belongs to the cation diffusion facilitator (CDF) transporter (TC 2.A.4) family. SLC30A subfamily.</text>
</comment>
<feature type="transmembrane region" description="Helical" evidence="8">
    <location>
        <begin position="332"/>
        <end position="350"/>
    </location>
</feature>
<comment type="caution">
    <text evidence="11">The sequence shown here is derived from an EMBL/GenBank/DDBJ whole genome shotgun (WGS) entry which is preliminary data.</text>
</comment>
<keyword evidence="3 8" id="KW-0813">Transport</keyword>
<dbReference type="GO" id="GO:0005794">
    <property type="term" value="C:Golgi apparatus"/>
    <property type="evidence" value="ECO:0007669"/>
    <property type="project" value="TreeGrafter"/>
</dbReference>
<feature type="compositionally biased region" description="Low complexity" evidence="9">
    <location>
        <begin position="73"/>
        <end position="85"/>
    </location>
</feature>
<dbReference type="PANTHER" id="PTHR45755:SF4">
    <property type="entry name" value="ZINC TRANSPORTER 7"/>
    <property type="match status" value="1"/>
</dbReference>
<feature type="transmembrane region" description="Helical" evidence="8">
    <location>
        <begin position="591"/>
        <end position="609"/>
    </location>
</feature>
<feature type="transmembrane region" description="Helical" evidence="8">
    <location>
        <begin position="727"/>
        <end position="744"/>
    </location>
</feature>
<dbReference type="Proteomes" id="UP001161017">
    <property type="component" value="Unassembled WGS sequence"/>
</dbReference>
<comment type="subcellular location">
    <subcellularLocation>
        <location evidence="8">Endoplasmic reticulum membrane</location>
        <topology evidence="8">Multi-pass membrane protein</topology>
    </subcellularLocation>
    <subcellularLocation>
        <location evidence="1">Membrane</location>
        <topology evidence="1">Multi-pass membrane protein</topology>
    </subcellularLocation>
</comment>
<dbReference type="PANTHER" id="PTHR45755">
    <property type="match status" value="1"/>
</dbReference>
<keyword evidence="7 8" id="KW-0472">Membrane</keyword>
<keyword evidence="12" id="KW-1185">Reference proteome</keyword>
<dbReference type="FunFam" id="1.20.1510.10:FF:000014">
    <property type="entry name" value="Cation efflux protein/ zinc transporter"/>
    <property type="match status" value="1"/>
</dbReference>
<keyword evidence="5 8" id="KW-1133">Transmembrane helix</keyword>
<evidence type="ECO:0000256" key="7">
    <source>
        <dbReference type="ARBA" id="ARBA00023136"/>
    </source>
</evidence>
<dbReference type="GO" id="GO:0006882">
    <property type="term" value="P:intracellular zinc ion homeostasis"/>
    <property type="evidence" value="ECO:0007669"/>
    <property type="project" value="InterPro"/>
</dbReference>
<dbReference type="GO" id="GO:0005789">
    <property type="term" value="C:endoplasmic reticulum membrane"/>
    <property type="evidence" value="ECO:0007669"/>
    <property type="project" value="UniProtKB-SubCell"/>
</dbReference>
<name>A0AA43TUS5_9LECA</name>
<protein>
    <recommendedName>
        <fullName evidence="8">Zinc transporter</fullName>
    </recommendedName>
</protein>
<evidence type="ECO:0000256" key="1">
    <source>
        <dbReference type="ARBA" id="ARBA00004141"/>
    </source>
</evidence>
<evidence type="ECO:0000313" key="11">
    <source>
        <dbReference type="EMBL" id="MDI1487395.1"/>
    </source>
</evidence>
<evidence type="ECO:0000256" key="9">
    <source>
        <dbReference type="SAM" id="MobiDB-lite"/>
    </source>
</evidence>
<keyword evidence="6 8" id="KW-0406">Ion transport</keyword>
<evidence type="ECO:0000256" key="8">
    <source>
        <dbReference type="RuleBase" id="RU369017"/>
    </source>
</evidence>
<dbReference type="AlphaFoldDB" id="A0AA43TUS5"/>
<dbReference type="SUPFAM" id="SSF161111">
    <property type="entry name" value="Cation efflux protein transmembrane domain-like"/>
    <property type="match status" value="1"/>
</dbReference>